<accession>A0AAW0QHR7</accession>
<organism evidence="2 3">
    <name type="scientific">Apiospora kogelbergensis</name>
    <dbReference type="NCBI Taxonomy" id="1337665"/>
    <lineage>
        <taxon>Eukaryota</taxon>
        <taxon>Fungi</taxon>
        <taxon>Dikarya</taxon>
        <taxon>Ascomycota</taxon>
        <taxon>Pezizomycotina</taxon>
        <taxon>Sordariomycetes</taxon>
        <taxon>Xylariomycetidae</taxon>
        <taxon>Amphisphaeriales</taxon>
        <taxon>Apiosporaceae</taxon>
        <taxon>Apiospora</taxon>
    </lineage>
</organism>
<evidence type="ECO:0000313" key="2">
    <source>
        <dbReference type="EMBL" id="KAK8105009.1"/>
    </source>
</evidence>
<dbReference type="EMBL" id="JAQQWP010000008">
    <property type="protein sequence ID" value="KAK8105009.1"/>
    <property type="molecule type" value="Genomic_DNA"/>
</dbReference>
<keyword evidence="3" id="KW-1185">Reference proteome</keyword>
<dbReference type="AlphaFoldDB" id="A0AAW0QHR7"/>
<gene>
    <name evidence="2" type="ORF">PG999_008368</name>
</gene>
<evidence type="ECO:0000256" key="1">
    <source>
        <dbReference type="SAM" id="MobiDB-lite"/>
    </source>
</evidence>
<protein>
    <submittedName>
        <fullName evidence="2">Uncharacterized protein</fullName>
    </submittedName>
</protein>
<feature type="region of interest" description="Disordered" evidence="1">
    <location>
        <begin position="1"/>
        <end position="21"/>
    </location>
</feature>
<evidence type="ECO:0000313" key="3">
    <source>
        <dbReference type="Proteomes" id="UP001392437"/>
    </source>
</evidence>
<dbReference type="PANTHER" id="PTHR39697">
    <property type="entry name" value="RICIN B LECTIN DOMAIN-CONTAINING PROTEIN-RELATED"/>
    <property type="match status" value="1"/>
</dbReference>
<proteinExistence type="predicted"/>
<comment type="caution">
    <text evidence="2">The sequence shown here is derived from an EMBL/GenBank/DDBJ whole genome shotgun (WGS) entry which is preliminary data.</text>
</comment>
<dbReference type="PANTHER" id="PTHR39697:SF1">
    <property type="entry name" value="RICIN B LECTIN DOMAIN-CONTAINING PROTEIN"/>
    <property type="match status" value="1"/>
</dbReference>
<feature type="compositionally biased region" description="Basic and acidic residues" evidence="1">
    <location>
        <begin position="1"/>
        <end position="10"/>
    </location>
</feature>
<feature type="compositionally biased region" description="Polar residues" evidence="1">
    <location>
        <begin position="12"/>
        <end position="21"/>
    </location>
</feature>
<sequence length="189" mass="21152">MVPETERDDISDTFSSTVDGDSILTPTTSDFGSGCDASQLPTIIGDDAWGGYCSSAIPWPGNTYIIINKDTRRPLYRHHDGGVYFGKPEETSTAAARFQWLCVENNNHIGFQNPQSGCYLGHSGKDYAVASACLMKEWEYIIARPHPKGGYQLLSQHWWHTLKLFTVDDEGNGLVRRMHGTTLFEFKKL</sequence>
<name>A0AAW0QHR7_9PEZI</name>
<reference evidence="2 3" key="1">
    <citation type="submission" date="2023-01" db="EMBL/GenBank/DDBJ databases">
        <title>Analysis of 21 Apiospora genomes using comparative genomics revels a genus with tremendous synthesis potential of carbohydrate active enzymes and secondary metabolites.</title>
        <authorList>
            <person name="Sorensen T."/>
        </authorList>
    </citation>
    <scope>NUCLEOTIDE SEQUENCE [LARGE SCALE GENOMIC DNA]</scope>
    <source>
        <strain evidence="2 3">CBS 117206</strain>
    </source>
</reference>
<dbReference type="Proteomes" id="UP001392437">
    <property type="component" value="Unassembled WGS sequence"/>
</dbReference>